<evidence type="ECO:0000259" key="6">
    <source>
        <dbReference type="PROSITE" id="PS50893"/>
    </source>
</evidence>
<name>A0A7W4JNM6_GLULI</name>
<evidence type="ECO:0000256" key="2">
    <source>
        <dbReference type="ARBA" id="ARBA00022597"/>
    </source>
</evidence>
<dbReference type="SUPFAM" id="SSF52540">
    <property type="entry name" value="P-loop containing nucleoside triphosphate hydrolases"/>
    <property type="match status" value="2"/>
</dbReference>
<feature type="domain" description="ABC transporter" evidence="6">
    <location>
        <begin position="282"/>
        <end position="525"/>
    </location>
</feature>
<keyword evidence="5 7" id="KW-0067">ATP-binding</keyword>
<dbReference type="CDD" id="cd03216">
    <property type="entry name" value="ABC_Carb_Monos_I"/>
    <property type="match status" value="1"/>
</dbReference>
<gene>
    <name evidence="7" type="ORF">HLH32_17370</name>
</gene>
<dbReference type="AlphaFoldDB" id="A0A7W4JNM6"/>
<evidence type="ECO:0000256" key="3">
    <source>
        <dbReference type="ARBA" id="ARBA00022737"/>
    </source>
</evidence>
<evidence type="ECO:0000256" key="5">
    <source>
        <dbReference type="ARBA" id="ARBA00022840"/>
    </source>
</evidence>
<dbReference type="GO" id="GO:0005524">
    <property type="term" value="F:ATP binding"/>
    <property type="evidence" value="ECO:0007669"/>
    <property type="project" value="UniProtKB-KW"/>
</dbReference>
<protein>
    <submittedName>
        <fullName evidence="7">Sugar ABC transporter ATP-binding protein</fullName>
    </submittedName>
</protein>
<dbReference type="InterPro" id="IPR050107">
    <property type="entry name" value="ABC_carbohydrate_import_ATPase"/>
</dbReference>
<dbReference type="InterPro" id="IPR003439">
    <property type="entry name" value="ABC_transporter-like_ATP-bd"/>
</dbReference>
<dbReference type="Gene3D" id="3.40.50.300">
    <property type="entry name" value="P-loop containing nucleotide triphosphate hydrolases"/>
    <property type="match status" value="2"/>
</dbReference>
<keyword evidence="3" id="KW-0677">Repeat</keyword>
<comment type="caution">
    <text evidence="7">The sequence shown here is derived from an EMBL/GenBank/DDBJ whole genome shotgun (WGS) entry which is preliminary data.</text>
</comment>
<evidence type="ECO:0000256" key="1">
    <source>
        <dbReference type="ARBA" id="ARBA00022448"/>
    </source>
</evidence>
<dbReference type="InterPro" id="IPR027417">
    <property type="entry name" value="P-loop_NTPase"/>
</dbReference>
<keyword evidence="4" id="KW-0547">Nucleotide-binding</keyword>
<keyword evidence="2" id="KW-0762">Sugar transport</keyword>
<dbReference type="EMBL" id="JABEQI010000015">
    <property type="protein sequence ID" value="MBB2188111.1"/>
    <property type="molecule type" value="Genomic_DNA"/>
</dbReference>
<proteinExistence type="predicted"/>
<dbReference type="Proteomes" id="UP000562982">
    <property type="component" value="Unassembled WGS sequence"/>
</dbReference>
<dbReference type="PANTHER" id="PTHR43790:SF9">
    <property type="entry name" value="GALACTOFURANOSE TRANSPORTER ATP-BINDING PROTEIN YTFR"/>
    <property type="match status" value="1"/>
</dbReference>
<feature type="domain" description="ABC transporter" evidence="6">
    <location>
        <begin position="35"/>
        <end position="269"/>
    </location>
</feature>
<evidence type="ECO:0000256" key="4">
    <source>
        <dbReference type="ARBA" id="ARBA00022741"/>
    </source>
</evidence>
<evidence type="ECO:0000313" key="8">
    <source>
        <dbReference type="Proteomes" id="UP000562982"/>
    </source>
</evidence>
<dbReference type="GO" id="GO:0016887">
    <property type="term" value="F:ATP hydrolysis activity"/>
    <property type="evidence" value="ECO:0007669"/>
    <property type="project" value="InterPro"/>
</dbReference>
<evidence type="ECO:0000313" key="7">
    <source>
        <dbReference type="EMBL" id="MBB2188111.1"/>
    </source>
</evidence>
<dbReference type="Pfam" id="PF00005">
    <property type="entry name" value="ABC_tran"/>
    <property type="match status" value="2"/>
</dbReference>
<dbReference type="InterPro" id="IPR003593">
    <property type="entry name" value="AAA+_ATPase"/>
</dbReference>
<keyword evidence="1" id="KW-0813">Transport</keyword>
<dbReference type="PROSITE" id="PS50893">
    <property type="entry name" value="ABC_TRANSPORTER_2"/>
    <property type="match status" value="2"/>
</dbReference>
<dbReference type="SMART" id="SM00382">
    <property type="entry name" value="AAA"/>
    <property type="match status" value="2"/>
</dbReference>
<sequence>MDARYIAGAPCLSGAMGGIGMPEVGHQSSSTESLLSLRGISKQFDGIKVLSDVSLDVRAGEIHALIGANGAGKSTVGKIVAGYYRRDAGEILLAGQTVGLWTPHRALNSGVAMIHQEIQLVPGLSVADNVFLGQEERRGFFLPKGNRERYQQLESELAFGIRGDAIAGTLPLYRQQQVEIMRALARRADVIVMDEPTAILGPHEAERLHDIMRALRAKGRAIIYVTHFLDHVLSHCDRATIMRDGQVVETCVLSGRRRSDLVEAMLGRSVTQSYPDKRTPAPQAPTILHARGLTAGSAVRDVSLDVRKGEIVGLLGLVGSGRTEILRALAGVDRRDGGDVIFDGRALPSGDRHRARQSGLVLLPEDRRRQGIFPEESVCANMTLPYLSRFSRFGFVRRGAERAAVGKRIRQFAIVPSNMNLKIRGQSGGNQQKVLMARWLLDDPGLIMLDEPTRGVDIGSRQRIYDVIVDMAACGMAVLLVSSDFEEVLGLAHRAYLIREGRTIGEVAPDRVAADDITRMLFSGDNRTGRDLP</sequence>
<reference evidence="7 8" key="1">
    <citation type="submission" date="2020-04" db="EMBL/GenBank/DDBJ databases">
        <title>Description of novel Gluconacetobacter.</title>
        <authorList>
            <person name="Sombolestani A."/>
        </authorList>
    </citation>
    <scope>NUCLEOTIDE SEQUENCE [LARGE SCALE GENOMIC DNA]</scope>
    <source>
        <strain evidence="7 8">LMG 1382</strain>
    </source>
</reference>
<dbReference type="PANTHER" id="PTHR43790">
    <property type="entry name" value="CARBOHYDRATE TRANSPORT ATP-BINDING PROTEIN MG119-RELATED"/>
    <property type="match status" value="1"/>
</dbReference>
<organism evidence="7 8">
    <name type="scientific">Gluconacetobacter liquefaciens</name>
    <name type="common">Acetobacter liquefaciens</name>
    <dbReference type="NCBI Taxonomy" id="89584"/>
    <lineage>
        <taxon>Bacteria</taxon>
        <taxon>Pseudomonadati</taxon>
        <taxon>Pseudomonadota</taxon>
        <taxon>Alphaproteobacteria</taxon>
        <taxon>Acetobacterales</taxon>
        <taxon>Acetobacteraceae</taxon>
        <taxon>Gluconacetobacter</taxon>
    </lineage>
</organism>
<dbReference type="CDD" id="cd03215">
    <property type="entry name" value="ABC_Carb_Monos_II"/>
    <property type="match status" value="1"/>
</dbReference>
<accession>A0A7W4JNM6</accession>